<keyword evidence="3" id="KW-0786">Thiamine pyrophosphate</keyword>
<name>A0A076YSF0_STRAG</name>
<dbReference type="SUPFAM" id="SSF52518">
    <property type="entry name" value="Thiamin diphosphate-binding fold (THDP-binding)"/>
    <property type="match status" value="1"/>
</dbReference>
<dbReference type="EMBL" id="UAVB01000001">
    <property type="protein sequence ID" value="SQA17895.1"/>
    <property type="molecule type" value="Genomic_DNA"/>
</dbReference>
<evidence type="ECO:0000256" key="1">
    <source>
        <dbReference type="ARBA" id="ARBA00001964"/>
    </source>
</evidence>
<dbReference type="PANTHER" id="PTHR47514:SF1">
    <property type="entry name" value="TRANSKETOLASE N-TERMINAL SECTION-RELATED"/>
    <property type="match status" value="1"/>
</dbReference>
<comment type="cofactor">
    <cofactor evidence="1">
        <name>thiamine diphosphate</name>
        <dbReference type="ChEBI" id="CHEBI:58937"/>
    </cofactor>
</comment>
<reference evidence="10 11" key="2">
    <citation type="submission" date="2018-06" db="EMBL/GenBank/DDBJ databases">
        <authorList>
            <consortium name="Pathogen Informatics"/>
            <person name="Doyle S."/>
        </authorList>
    </citation>
    <scope>NUCLEOTIDE SEQUENCE [LARGE SCALE GENOMIC DNA]</scope>
    <source>
        <strain evidence="6 10">NCTC8181</strain>
        <strain evidence="7 11">NCTC8185</strain>
        <strain evidence="8 12">NCTC9828</strain>
    </source>
</reference>
<evidence type="ECO:0000313" key="12">
    <source>
        <dbReference type="Proteomes" id="UP000255140"/>
    </source>
</evidence>
<evidence type="ECO:0000256" key="3">
    <source>
        <dbReference type="ARBA" id="ARBA00023052"/>
    </source>
</evidence>
<dbReference type="Proteomes" id="UP000035346">
    <property type="component" value="Unassembled WGS sequence"/>
</dbReference>
<comment type="similarity">
    <text evidence="2">Belongs to the transketolase family.</text>
</comment>
<dbReference type="InterPro" id="IPR005474">
    <property type="entry name" value="Transketolase_N"/>
</dbReference>
<evidence type="ECO:0000313" key="8">
    <source>
        <dbReference type="EMBL" id="SUN25672.1"/>
    </source>
</evidence>
<evidence type="ECO:0000313" key="7">
    <source>
        <dbReference type="EMBL" id="SUN13499.1"/>
    </source>
</evidence>
<feature type="domain" description="Transketolase N-terminal" evidence="4">
    <location>
        <begin position="13"/>
        <end position="256"/>
    </location>
</feature>
<dbReference type="Pfam" id="PF00456">
    <property type="entry name" value="Transketolase_N"/>
    <property type="match status" value="1"/>
</dbReference>
<dbReference type="RefSeq" id="WP_000203493.1">
    <property type="nucleotide sequence ID" value="NZ_CAACXY010000016.1"/>
</dbReference>
<organism evidence="7 11">
    <name type="scientific">Streptococcus agalactiae</name>
    <dbReference type="NCBI Taxonomy" id="1311"/>
    <lineage>
        <taxon>Bacteria</taxon>
        <taxon>Bacillati</taxon>
        <taxon>Bacillota</taxon>
        <taxon>Bacilli</taxon>
        <taxon>Lactobacillales</taxon>
        <taxon>Streptococcaceae</taxon>
        <taxon>Streptococcus</taxon>
    </lineage>
</organism>
<dbReference type="Gene3D" id="3.40.50.970">
    <property type="match status" value="1"/>
</dbReference>
<dbReference type="EMBL" id="UHEW01000004">
    <property type="protein sequence ID" value="SUN25672.1"/>
    <property type="molecule type" value="Genomic_DNA"/>
</dbReference>
<dbReference type="EC" id="2.2.1.1" evidence="7"/>
<evidence type="ECO:0000313" key="5">
    <source>
        <dbReference type="EMBL" id="KLL34992.1"/>
    </source>
</evidence>
<evidence type="ECO:0000313" key="11">
    <source>
        <dbReference type="Proteomes" id="UP000254076"/>
    </source>
</evidence>
<dbReference type="AlphaFoldDB" id="A0A076YSF0"/>
<dbReference type="GO" id="GO:0004802">
    <property type="term" value="F:transketolase activity"/>
    <property type="evidence" value="ECO:0007669"/>
    <property type="project" value="UniProtKB-EC"/>
</dbReference>
<evidence type="ECO:0000313" key="10">
    <source>
        <dbReference type="Proteomes" id="UP000250200"/>
    </source>
</evidence>
<dbReference type="PANTHER" id="PTHR47514">
    <property type="entry name" value="TRANSKETOLASE N-TERMINAL SECTION-RELATED"/>
    <property type="match status" value="1"/>
</dbReference>
<evidence type="ECO:0000259" key="4">
    <source>
        <dbReference type="Pfam" id="PF00456"/>
    </source>
</evidence>
<evidence type="ECO:0000313" key="9">
    <source>
        <dbReference type="Proteomes" id="UP000035346"/>
    </source>
</evidence>
<protein>
    <submittedName>
        <fullName evidence="5">Carbohydrate degradation protein</fullName>
    </submittedName>
    <submittedName>
        <fullName evidence="7">Transketolase, N-terminal section</fullName>
        <ecNumber evidence="7">2.2.1.1</ecNumber>
    </submittedName>
</protein>
<dbReference type="Proteomes" id="UP000250200">
    <property type="component" value="Unassembled WGS sequence"/>
</dbReference>
<accession>A0A076YSF0</accession>
<evidence type="ECO:0000313" key="6">
    <source>
        <dbReference type="EMBL" id="SQA17895.1"/>
    </source>
</evidence>
<dbReference type="EMBL" id="LBKL01000103">
    <property type="protein sequence ID" value="KLL34992.1"/>
    <property type="molecule type" value="Genomic_DNA"/>
</dbReference>
<dbReference type="Proteomes" id="UP000254076">
    <property type="component" value="Unassembled WGS sequence"/>
</dbReference>
<evidence type="ECO:0000256" key="2">
    <source>
        <dbReference type="ARBA" id="ARBA00007131"/>
    </source>
</evidence>
<reference evidence="5 9" key="1">
    <citation type="journal article" date="2015" name="PLoS ONE">
        <title>Genomic analysis reveals the molecular basis for capsule loss in the group B streptococcus population.</title>
        <authorList>
            <consortium name="DEVANI Consortium"/>
            <person name="Rosini R."/>
            <person name="Campisi E."/>
            <person name="De Chiara M."/>
            <person name="Tettelin H."/>
            <person name="Rinaudo D."/>
            <person name="Toniolo C."/>
            <person name="Metruccio M."/>
            <person name="Guidotti S."/>
            <person name="Sorensen U.B."/>
            <person name="Kilian M."/>
            <person name="Ramirez M."/>
            <person name="Janulczyk R."/>
            <person name="Donati C."/>
            <person name="Grandi G."/>
            <person name="Margarit I."/>
        </authorList>
    </citation>
    <scope>NUCLEOTIDE SEQUENCE [LARGE SCALE GENOMIC DNA]</scope>
    <source>
        <strain evidence="5 9">DK-B-USS-215</strain>
    </source>
</reference>
<dbReference type="CDD" id="cd02012">
    <property type="entry name" value="TPP_TK"/>
    <property type="match status" value="1"/>
</dbReference>
<dbReference type="Proteomes" id="UP000255140">
    <property type="component" value="Unassembled WGS sequence"/>
</dbReference>
<keyword evidence="7" id="KW-0808">Transferase</keyword>
<gene>
    <name evidence="7" type="primary">tkt_2</name>
    <name evidence="8" type="synonym">tkt_1</name>
    <name evidence="6" type="ORF">NCTC8181_00874</name>
    <name evidence="7" type="ORF">NCTC8185_00700</name>
    <name evidence="8" type="ORF">NCTC9828_00082</name>
    <name evidence="5" type="ORF">WA04_11770</name>
</gene>
<comment type="caution">
    <text evidence="7">The sequence shown here is derived from an EMBL/GenBank/DDBJ whole genome shotgun (WGS) entry which is preliminary data.</text>
</comment>
<dbReference type="EMBL" id="UHEQ01000004">
    <property type="protein sequence ID" value="SUN13499.1"/>
    <property type="molecule type" value="Genomic_DNA"/>
</dbReference>
<proteinExistence type="inferred from homology"/>
<sequence length="285" mass="31669">MTSPEERYSSLRRFATEIRLNTLETLNHLGFGHYGGSLSIVETLAVLYGDIMDIDPEKFKESDRDYMVLSKGHAGPALYSTLYLKGFFDKTFLHSLNTNGTKLPSHPDRNLTPGIDVTTGSLGQGISIATGIAYAQKIENSSYYTYTIVGDGELNEGQCWEAIQFAAHHQLHHLIVFVDDNKKQLDGLTADICNPGDFVAKFEAFGFDAVRVKGDDIEAIDKAIKTFQDSNSVRPKCIVLDSIKGQGVKELEELASNHHLRPDLQQKTMLDRAVISLRESLEVVE</sequence>
<dbReference type="InterPro" id="IPR029061">
    <property type="entry name" value="THDP-binding"/>
</dbReference>